<feature type="non-terminal residue" evidence="14">
    <location>
        <position position="756"/>
    </location>
</feature>
<dbReference type="PANTHER" id="PTHR48101">
    <property type="entry name" value="METHYLMALONYL-COA MUTASE, MITOCHONDRIAL-RELATED"/>
    <property type="match status" value="1"/>
</dbReference>
<evidence type="ECO:0000256" key="1">
    <source>
        <dbReference type="ARBA" id="ARBA00001922"/>
    </source>
</evidence>
<evidence type="ECO:0000256" key="10">
    <source>
        <dbReference type="ARBA" id="ARBA00023743"/>
    </source>
</evidence>
<dbReference type="PANTHER" id="PTHR48101:SF4">
    <property type="entry name" value="METHYLMALONYL-COA MUTASE, MITOCHONDRIAL"/>
    <property type="match status" value="1"/>
</dbReference>
<dbReference type="CDD" id="cd03679">
    <property type="entry name" value="MM_CoA_mutase_alpha_like"/>
    <property type="match status" value="1"/>
</dbReference>
<dbReference type="Proteomes" id="UP001166093">
    <property type="component" value="Unassembled WGS sequence"/>
</dbReference>
<dbReference type="InterPro" id="IPR006158">
    <property type="entry name" value="Cobalamin-bd"/>
</dbReference>
<dbReference type="NCBIfam" id="TIGR00641">
    <property type="entry name" value="acid_CoA_mut_N"/>
    <property type="match status" value="1"/>
</dbReference>
<dbReference type="PROSITE" id="PS51332">
    <property type="entry name" value="B12_BINDING"/>
    <property type="match status" value="1"/>
</dbReference>
<dbReference type="NCBIfam" id="TIGR00640">
    <property type="entry name" value="acid_CoA_mut_C"/>
    <property type="match status" value="1"/>
</dbReference>
<dbReference type="EMBL" id="JAAWVQ010150917">
    <property type="protein sequence ID" value="MBN3285652.1"/>
    <property type="molecule type" value="Genomic_DNA"/>
</dbReference>
<dbReference type="InterPro" id="IPR058549">
    <property type="entry name" value="MeMalonylCoA_mutase_a/b_site"/>
</dbReference>
<comment type="cofactor">
    <cofactor evidence="1">
        <name>adenosylcob(III)alamin</name>
        <dbReference type="ChEBI" id="CHEBI:18408"/>
    </cofactor>
</comment>
<keyword evidence="6" id="KW-0479">Metal-binding</keyword>
<comment type="catalytic activity">
    <reaction evidence="9">
        <text>(R)-methylmalonyl-CoA = succinyl-CoA</text>
        <dbReference type="Rhea" id="RHEA:22888"/>
        <dbReference type="ChEBI" id="CHEBI:57292"/>
        <dbReference type="ChEBI" id="CHEBI:57326"/>
        <dbReference type="EC" id="5.4.99.2"/>
    </reaction>
    <physiologicalReaction direction="left-to-right" evidence="9">
        <dbReference type="Rhea" id="RHEA:22889"/>
    </physiologicalReaction>
</comment>
<dbReference type="InterPro" id="IPR016176">
    <property type="entry name" value="Cbl-dep_enz_cat"/>
</dbReference>
<dbReference type="Pfam" id="PF02310">
    <property type="entry name" value="B12-binding"/>
    <property type="match status" value="1"/>
</dbReference>
<protein>
    <recommendedName>
        <fullName evidence="4">Methylmalonyl-CoA mutase, mitochondrial</fullName>
        <ecNumber evidence="3">5.4.99.2</ecNumber>
    </recommendedName>
    <alternativeName>
        <fullName evidence="11">Methylmalonyl-CoA isomerase</fullName>
    </alternativeName>
</protein>
<evidence type="ECO:0000256" key="2">
    <source>
        <dbReference type="ARBA" id="ARBA00008465"/>
    </source>
</evidence>
<name>A0ABS2YIA7_POLSP</name>
<dbReference type="PROSITE" id="PS00544">
    <property type="entry name" value="METMALONYL_COA_MUTASE"/>
    <property type="match status" value="1"/>
</dbReference>
<dbReference type="InterPro" id="IPR006099">
    <property type="entry name" value="MeMalonylCoA_mutase_a/b_cat"/>
</dbReference>
<evidence type="ECO:0000256" key="3">
    <source>
        <dbReference type="ARBA" id="ARBA00012398"/>
    </source>
</evidence>
<comment type="function">
    <text evidence="10">Catalyzes the reversible isomerization of methylmalonyl-CoA (MMCoA) (generated from branched-chain amino acid metabolism and degradation of dietary odd chain fatty acids and cholesterol) to succinyl-CoA (3-carboxypropionyl-CoA), a key intermediate of the tricarboxylic acid cycle.</text>
</comment>
<comment type="similarity">
    <text evidence="2">Belongs to the methylmalonyl-CoA mutase family.</text>
</comment>
<evidence type="ECO:0000256" key="11">
    <source>
        <dbReference type="ARBA" id="ARBA00033108"/>
    </source>
</evidence>
<evidence type="ECO:0000256" key="4">
    <source>
        <dbReference type="ARBA" id="ARBA00014305"/>
    </source>
</evidence>
<dbReference type="Pfam" id="PF01642">
    <property type="entry name" value="MM_CoA_mutase"/>
    <property type="match status" value="1"/>
</dbReference>
<evidence type="ECO:0000256" key="5">
    <source>
        <dbReference type="ARBA" id="ARBA00022628"/>
    </source>
</evidence>
<comment type="subunit">
    <text evidence="12">Homodimer. Interacts (the apoenzyme form) with MMAA; the interaction is GTP dependent.</text>
</comment>
<gene>
    <name evidence="14" type="primary">Mut</name>
    <name evidence="14" type="ORF">GTO93_0008289</name>
</gene>
<evidence type="ECO:0000256" key="9">
    <source>
        <dbReference type="ARBA" id="ARBA00023703"/>
    </source>
</evidence>
<evidence type="ECO:0000256" key="8">
    <source>
        <dbReference type="ARBA" id="ARBA00023285"/>
    </source>
</evidence>
<evidence type="ECO:0000313" key="15">
    <source>
        <dbReference type="Proteomes" id="UP001166093"/>
    </source>
</evidence>
<feature type="non-terminal residue" evidence="14">
    <location>
        <position position="1"/>
    </location>
</feature>
<accession>A0ABS2YIA7</accession>
<keyword evidence="15" id="KW-1185">Reference proteome</keyword>
<evidence type="ECO:0000313" key="14">
    <source>
        <dbReference type="EMBL" id="MBN3285652.1"/>
    </source>
</evidence>
<dbReference type="SUPFAM" id="SSF52242">
    <property type="entry name" value="Cobalamin (vitamin B12)-binding domain"/>
    <property type="match status" value="1"/>
</dbReference>
<organism evidence="14 15">
    <name type="scientific">Polyodon spathula</name>
    <name type="common">North American paddlefish</name>
    <name type="synonym">Squalus spathula</name>
    <dbReference type="NCBI Taxonomy" id="7913"/>
    <lineage>
        <taxon>Eukaryota</taxon>
        <taxon>Metazoa</taxon>
        <taxon>Chordata</taxon>
        <taxon>Craniata</taxon>
        <taxon>Vertebrata</taxon>
        <taxon>Euteleostomi</taxon>
        <taxon>Actinopterygii</taxon>
        <taxon>Chondrostei</taxon>
        <taxon>Acipenseriformes</taxon>
        <taxon>Polyodontidae</taxon>
        <taxon>Polyodon</taxon>
    </lineage>
</organism>
<dbReference type="Gene3D" id="3.40.50.280">
    <property type="entry name" value="Cobalamin-binding domain"/>
    <property type="match status" value="1"/>
</dbReference>
<dbReference type="CDD" id="cd02071">
    <property type="entry name" value="MM_CoA_mut_B12_BD"/>
    <property type="match status" value="1"/>
</dbReference>
<dbReference type="InterPro" id="IPR006098">
    <property type="entry name" value="MMCoA_mutase_a_cat"/>
</dbReference>
<dbReference type="EC" id="5.4.99.2" evidence="3"/>
<keyword evidence="8" id="KW-0170">Cobalt</keyword>
<dbReference type="InterPro" id="IPR006159">
    <property type="entry name" value="Acid_CoA_mut_C"/>
</dbReference>
<feature type="domain" description="B12-binding" evidence="13">
    <location>
        <begin position="620"/>
        <end position="752"/>
    </location>
</feature>
<proteinExistence type="inferred from homology"/>
<dbReference type="Gene3D" id="3.20.20.240">
    <property type="entry name" value="Methylmalonyl-CoA mutase"/>
    <property type="match status" value="1"/>
</dbReference>
<evidence type="ECO:0000256" key="6">
    <source>
        <dbReference type="ARBA" id="ARBA00022723"/>
    </source>
</evidence>
<reference evidence="14" key="1">
    <citation type="journal article" date="2021" name="Cell">
        <title>Tracing the genetic footprints of vertebrate landing in non-teleost ray-finned fishes.</title>
        <authorList>
            <person name="Bi X."/>
            <person name="Wang K."/>
            <person name="Yang L."/>
            <person name="Pan H."/>
            <person name="Jiang H."/>
            <person name="Wei Q."/>
            <person name="Fang M."/>
            <person name="Yu H."/>
            <person name="Zhu C."/>
            <person name="Cai Y."/>
            <person name="He Y."/>
            <person name="Gan X."/>
            <person name="Zeng H."/>
            <person name="Yu D."/>
            <person name="Zhu Y."/>
            <person name="Jiang H."/>
            <person name="Qiu Q."/>
            <person name="Yang H."/>
            <person name="Zhang Y.E."/>
            <person name="Wang W."/>
            <person name="Zhu M."/>
            <person name="He S."/>
            <person name="Zhang G."/>
        </authorList>
    </citation>
    <scope>NUCLEOTIDE SEQUENCE</scope>
    <source>
        <strain evidence="14">Pddl_001</strain>
    </source>
</reference>
<dbReference type="NCBIfam" id="NF006944">
    <property type="entry name" value="PRK09426.1"/>
    <property type="match status" value="1"/>
</dbReference>
<evidence type="ECO:0000256" key="12">
    <source>
        <dbReference type="ARBA" id="ARBA00046548"/>
    </source>
</evidence>
<comment type="caution">
    <text evidence="14">The sequence shown here is derived from an EMBL/GenBank/DDBJ whole genome shotgun (WGS) entry which is preliminary data.</text>
</comment>
<dbReference type="InterPro" id="IPR036724">
    <property type="entry name" value="Cobalamin-bd_sf"/>
</dbReference>
<keyword evidence="7" id="KW-0413">Isomerase</keyword>
<dbReference type="SUPFAM" id="SSF51703">
    <property type="entry name" value="Cobalamin (vitamin B12)-dependent enzymes"/>
    <property type="match status" value="1"/>
</dbReference>
<evidence type="ECO:0000256" key="7">
    <source>
        <dbReference type="ARBA" id="ARBA00023235"/>
    </source>
</evidence>
<keyword evidence="5" id="KW-0846">Cobalamin</keyword>
<sequence length="756" mass="83380">MLRAGNVLAAFASKQLLKSRSTAPRHRGSNSRLFRTAISLHRDQLHPQWAALAKKQLKGKNPEDLVWHTPEGISVKPVYTRGDTENIPDELPGVNPYTRGPYPTMYTNRPWTIRQYAGFSTVEESNKFYRDNIKAGQQGLSVAFDLPTHRGYDSDNPRVHGDVGMAGVAIDTVEDTKMLFDGIPLEKMSVSMTMNGAVIPILAMFIVTGEEQGVPLEKLTGTIQNDILKEFMVRNTYIFPPEPSMQAIADIFAYTSKHMPKFNSISISGYHLQEAGADAILELAYTIANGLEYCRTGLRAGLTIDEFAPRLSFFWGIGMNFYMEIAKMRAGRRLWAHLISEMFKPNSPKSLLLRAHCQTSGWSLTEQDPYNNIVRTVIEAMAAVFGGTQSLHTNSFDEALGLPTVKSARIARNTQIIIQEESGIPKVADPWGGSYMMESLTNDVYDAALKFINEIEEVGGMAKAVAEGIPKLRIEECAARRQARIDSGAEVIVGVNKYRLEQEETVEVLAIDNTAVRNKQIQKLKKVRASRNQAVAEKCLAAITHCARTGEGNLLALAVEAARERCTVGEITDAMKKVFGEHKASTRMVSGAYRNEFGESQEIAKANDRIVQFSKREGRNPRLLVAKMGQDGHDRGAKVIATGFADLGFDVDIGPLFQTPLEVAQQAVDADVHCVGVSTLAAGHKTLVPELLKELKALKRPDILVICGGVIPPQDYEFLFEVGVSSIFGPGTRIPQAAIQVLDNIEESLEKRQQSM</sequence>
<evidence type="ECO:0000259" key="13">
    <source>
        <dbReference type="PROSITE" id="PS51332"/>
    </source>
</evidence>